<feature type="region of interest" description="Disordered" evidence="2">
    <location>
        <begin position="409"/>
        <end position="437"/>
    </location>
</feature>
<dbReference type="EMBL" id="JBFOLK010000004">
    <property type="protein sequence ID" value="KAL2519113.1"/>
    <property type="molecule type" value="Genomic_DNA"/>
</dbReference>
<dbReference type="PANTHER" id="PTHR12161">
    <property type="entry name" value="IST1 FAMILY MEMBER"/>
    <property type="match status" value="1"/>
</dbReference>
<dbReference type="Gene3D" id="1.20.1260.60">
    <property type="entry name" value="Vacuolar protein sorting-associated protein Ist1"/>
    <property type="match status" value="1"/>
</dbReference>
<organism evidence="3 4">
    <name type="scientific">Abeliophyllum distichum</name>
    <dbReference type="NCBI Taxonomy" id="126358"/>
    <lineage>
        <taxon>Eukaryota</taxon>
        <taxon>Viridiplantae</taxon>
        <taxon>Streptophyta</taxon>
        <taxon>Embryophyta</taxon>
        <taxon>Tracheophyta</taxon>
        <taxon>Spermatophyta</taxon>
        <taxon>Magnoliopsida</taxon>
        <taxon>eudicotyledons</taxon>
        <taxon>Gunneridae</taxon>
        <taxon>Pentapetalae</taxon>
        <taxon>asterids</taxon>
        <taxon>lamiids</taxon>
        <taxon>Lamiales</taxon>
        <taxon>Oleaceae</taxon>
        <taxon>Forsythieae</taxon>
        <taxon>Abeliophyllum</taxon>
    </lineage>
</organism>
<sequence>MGRKLDAILGRGFKLSKFKATLNLAISRLSVLKNQRHARCSVVRSDVVELINLGHHDRALLRVEQVIKEQNMLDVFDIIEGYCHLLIERINLIEQEKVCPDELKEAASSLIYAATRCGEFPELQEMRVMFISRFGKEFAARAVELRNNCGVNPQIIQKLSTRMPNLENKMKVIKEIASEYNIDLQIEETRSATRVEILDSDKENQQMQKNPSTLSGVSNPGENRVLQPEDIERVEDFSNSVRMRKKYKDVADAAQAAFESAAYAASAARAAVELSRSESTDPYDPSSPNLHPRKVSAKLEPVKSKLQSDVNTQVELKFEKIHSIQNYDLENQDGSLRMEQFKQSENGIQFSRSPSNSSLDSVDDNVKETNMSFDEKRQKQPLEREIVFDESDDESQHESITPLSKAYNLDSNIKDEMPEGSSRNPHYSSQKFSPFRSQARLEMESRTDLRFADEIRAQGGEHLNIKKSPVSVRTRRTYGR</sequence>
<accession>A0ABD1U2W0</accession>
<evidence type="ECO:0000313" key="4">
    <source>
        <dbReference type="Proteomes" id="UP001604336"/>
    </source>
</evidence>
<evidence type="ECO:0000256" key="2">
    <source>
        <dbReference type="SAM" id="MobiDB-lite"/>
    </source>
</evidence>
<keyword evidence="4" id="KW-1185">Reference proteome</keyword>
<feature type="region of interest" description="Disordered" evidence="2">
    <location>
        <begin position="201"/>
        <end position="224"/>
    </location>
</feature>
<dbReference type="InterPro" id="IPR005061">
    <property type="entry name" value="Ist1"/>
</dbReference>
<comment type="caution">
    <text evidence="3">The sequence shown here is derived from an EMBL/GenBank/DDBJ whole genome shotgun (WGS) entry which is preliminary data.</text>
</comment>
<protein>
    <submittedName>
        <fullName evidence="3">Regulator of Vps4 activity in the MVB pathway protein</fullName>
    </submittedName>
</protein>
<name>A0ABD1U2W0_9LAMI</name>
<gene>
    <name evidence="3" type="ORF">Adt_15360</name>
</gene>
<comment type="similarity">
    <text evidence="1">Belongs to the IST1 family.</text>
</comment>
<feature type="compositionally biased region" description="Low complexity" evidence="2">
    <location>
        <begin position="351"/>
        <end position="360"/>
    </location>
</feature>
<dbReference type="Proteomes" id="UP001604336">
    <property type="component" value="Unassembled WGS sequence"/>
</dbReference>
<dbReference type="Pfam" id="PF03398">
    <property type="entry name" value="Ist1"/>
    <property type="match status" value="1"/>
</dbReference>
<proteinExistence type="inferred from homology"/>
<feature type="region of interest" description="Disordered" evidence="2">
    <location>
        <begin position="276"/>
        <end position="306"/>
    </location>
</feature>
<feature type="region of interest" description="Disordered" evidence="2">
    <location>
        <begin position="345"/>
        <end position="364"/>
    </location>
</feature>
<dbReference type="InterPro" id="IPR042277">
    <property type="entry name" value="IST1-like"/>
</dbReference>
<reference evidence="4" key="1">
    <citation type="submission" date="2024-07" db="EMBL/GenBank/DDBJ databases">
        <title>Two chromosome-level genome assemblies of Korean endemic species Abeliophyllum distichum and Forsythia ovata (Oleaceae).</title>
        <authorList>
            <person name="Jang H."/>
        </authorList>
    </citation>
    <scope>NUCLEOTIDE SEQUENCE [LARGE SCALE GENOMIC DNA]</scope>
</reference>
<dbReference type="AlphaFoldDB" id="A0ABD1U2W0"/>
<feature type="compositionally biased region" description="Polar residues" evidence="2">
    <location>
        <begin position="421"/>
        <end position="436"/>
    </location>
</feature>
<dbReference type="PANTHER" id="PTHR12161:SF83">
    <property type="entry name" value="IST1-LIKE PROTEIN"/>
    <property type="match status" value="1"/>
</dbReference>
<evidence type="ECO:0000256" key="1">
    <source>
        <dbReference type="ARBA" id="ARBA00005536"/>
    </source>
</evidence>
<evidence type="ECO:0000313" key="3">
    <source>
        <dbReference type="EMBL" id="KAL2519113.1"/>
    </source>
</evidence>
<dbReference type="FunFam" id="1.20.1260.60:FF:000002">
    <property type="entry name" value="Vacuolar protein sorting-associated protein IST1"/>
    <property type="match status" value="1"/>
</dbReference>
<feature type="compositionally biased region" description="Polar residues" evidence="2">
    <location>
        <begin position="205"/>
        <end position="221"/>
    </location>
</feature>